<dbReference type="PROSITE" id="PS51257">
    <property type="entry name" value="PROKAR_LIPOPROTEIN"/>
    <property type="match status" value="1"/>
</dbReference>
<dbReference type="Proteomes" id="UP000316770">
    <property type="component" value="Chromosome"/>
</dbReference>
<organism evidence="2 3">
    <name type="scientific">Rosistilla oblonga</name>
    <dbReference type="NCBI Taxonomy" id="2527990"/>
    <lineage>
        <taxon>Bacteria</taxon>
        <taxon>Pseudomonadati</taxon>
        <taxon>Planctomycetota</taxon>
        <taxon>Planctomycetia</taxon>
        <taxon>Pirellulales</taxon>
        <taxon>Pirellulaceae</taxon>
        <taxon>Rosistilla</taxon>
    </lineage>
</organism>
<evidence type="ECO:0000313" key="3">
    <source>
        <dbReference type="Proteomes" id="UP000316770"/>
    </source>
</evidence>
<protein>
    <recommendedName>
        <fullName evidence="4">Carboxypeptidase regulatory-like domain-containing protein</fullName>
    </recommendedName>
</protein>
<feature type="chain" id="PRO_5021748795" description="Carboxypeptidase regulatory-like domain-containing protein" evidence="1">
    <location>
        <begin position="24"/>
        <end position="157"/>
    </location>
</feature>
<accession>A0A518ISP8</accession>
<dbReference type="RefSeq" id="WP_145284210.1">
    <property type="nucleotide sequence ID" value="NZ_CP036318.1"/>
</dbReference>
<name>A0A518ISP8_9BACT</name>
<sequence precursor="true">MVDEKKFRVPFLLVLFLSAVPLAAGCSSSDTSNTGTVAGSVNYNGSSLGEGASVVFMDMTTGFTCAGVTDAEGKFHLESINDGNLPIGSYGVMVRPGGTMDMAAMEQASSAEDAMNDAGIAKPAAVKFPSKYNDLATSGLSFEVQQGANEMQIELVD</sequence>
<dbReference type="AlphaFoldDB" id="A0A518ISP8"/>
<evidence type="ECO:0008006" key="4">
    <source>
        <dbReference type="Google" id="ProtNLM"/>
    </source>
</evidence>
<keyword evidence="3" id="KW-1185">Reference proteome</keyword>
<feature type="signal peptide" evidence="1">
    <location>
        <begin position="1"/>
        <end position="23"/>
    </location>
</feature>
<gene>
    <name evidence="2" type="ORF">Mal33_21050</name>
</gene>
<evidence type="ECO:0000313" key="2">
    <source>
        <dbReference type="EMBL" id="QDV56126.1"/>
    </source>
</evidence>
<proteinExistence type="predicted"/>
<evidence type="ECO:0000256" key="1">
    <source>
        <dbReference type="SAM" id="SignalP"/>
    </source>
</evidence>
<reference evidence="2 3" key="1">
    <citation type="submission" date="2019-02" db="EMBL/GenBank/DDBJ databases">
        <title>Deep-cultivation of Planctomycetes and their phenomic and genomic characterization uncovers novel biology.</title>
        <authorList>
            <person name="Wiegand S."/>
            <person name="Jogler M."/>
            <person name="Boedeker C."/>
            <person name="Pinto D."/>
            <person name="Vollmers J."/>
            <person name="Rivas-Marin E."/>
            <person name="Kohn T."/>
            <person name="Peeters S.H."/>
            <person name="Heuer A."/>
            <person name="Rast P."/>
            <person name="Oberbeckmann S."/>
            <person name="Bunk B."/>
            <person name="Jeske O."/>
            <person name="Meyerdierks A."/>
            <person name="Storesund J.E."/>
            <person name="Kallscheuer N."/>
            <person name="Luecker S."/>
            <person name="Lage O.M."/>
            <person name="Pohl T."/>
            <person name="Merkel B.J."/>
            <person name="Hornburger P."/>
            <person name="Mueller R.-W."/>
            <person name="Bruemmer F."/>
            <person name="Labrenz M."/>
            <person name="Spormann A.M."/>
            <person name="Op den Camp H."/>
            <person name="Overmann J."/>
            <person name="Amann R."/>
            <person name="Jetten M.S.M."/>
            <person name="Mascher T."/>
            <person name="Medema M.H."/>
            <person name="Devos D.P."/>
            <person name="Kaster A.-K."/>
            <person name="Ovreas L."/>
            <person name="Rohde M."/>
            <person name="Galperin M.Y."/>
            <person name="Jogler C."/>
        </authorList>
    </citation>
    <scope>NUCLEOTIDE SEQUENCE [LARGE SCALE GENOMIC DNA]</scope>
    <source>
        <strain evidence="2 3">Mal33</strain>
    </source>
</reference>
<dbReference type="EMBL" id="CP036318">
    <property type="protein sequence ID" value="QDV56126.1"/>
    <property type="molecule type" value="Genomic_DNA"/>
</dbReference>
<keyword evidence="1" id="KW-0732">Signal</keyword>